<dbReference type="EMBL" id="KQ964447">
    <property type="protein sequence ID" value="KXN72751.1"/>
    <property type="molecule type" value="Genomic_DNA"/>
</dbReference>
<evidence type="ECO:0000313" key="3">
    <source>
        <dbReference type="Proteomes" id="UP000070444"/>
    </source>
</evidence>
<feature type="signal peptide" evidence="1">
    <location>
        <begin position="1"/>
        <end position="16"/>
    </location>
</feature>
<feature type="non-terminal residue" evidence="2">
    <location>
        <position position="95"/>
    </location>
</feature>
<keyword evidence="3" id="KW-1185">Reference proteome</keyword>
<reference evidence="2 3" key="1">
    <citation type="journal article" date="2015" name="Genome Biol. Evol.">
        <title>Phylogenomic analyses indicate that early fungi evolved digesting cell walls of algal ancestors of land plants.</title>
        <authorList>
            <person name="Chang Y."/>
            <person name="Wang S."/>
            <person name="Sekimoto S."/>
            <person name="Aerts A.L."/>
            <person name="Choi C."/>
            <person name="Clum A."/>
            <person name="LaButti K.M."/>
            <person name="Lindquist E.A."/>
            <person name="Yee Ngan C."/>
            <person name="Ohm R.A."/>
            <person name="Salamov A.A."/>
            <person name="Grigoriev I.V."/>
            <person name="Spatafora J.W."/>
            <person name="Berbee M.L."/>
        </authorList>
    </citation>
    <scope>NUCLEOTIDE SEQUENCE [LARGE SCALE GENOMIC DNA]</scope>
    <source>
        <strain evidence="2 3">NRRL 28638</strain>
    </source>
</reference>
<dbReference type="AlphaFoldDB" id="A0A137PCS9"/>
<protein>
    <submittedName>
        <fullName evidence="2">Uncharacterized protein</fullName>
    </submittedName>
</protein>
<dbReference type="Proteomes" id="UP000070444">
    <property type="component" value="Unassembled WGS sequence"/>
</dbReference>
<accession>A0A137PCS9</accession>
<evidence type="ECO:0000313" key="2">
    <source>
        <dbReference type="EMBL" id="KXN72751.1"/>
    </source>
</evidence>
<gene>
    <name evidence="2" type="ORF">CONCODRAFT_4356</name>
</gene>
<evidence type="ECO:0000256" key="1">
    <source>
        <dbReference type="SAM" id="SignalP"/>
    </source>
</evidence>
<feature type="chain" id="PRO_5007294764" evidence="1">
    <location>
        <begin position="17"/>
        <end position="95"/>
    </location>
</feature>
<name>A0A137PCS9_CONC2</name>
<keyword evidence="1" id="KW-0732">Signal</keyword>
<proteinExistence type="predicted"/>
<organism evidence="2 3">
    <name type="scientific">Conidiobolus coronatus (strain ATCC 28846 / CBS 209.66 / NRRL 28638)</name>
    <name type="common">Delacroixia coronata</name>
    <dbReference type="NCBI Taxonomy" id="796925"/>
    <lineage>
        <taxon>Eukaryota</taxon>
        <taxon>Fungi</taxon>
        <taxon>Fungi incertae sedis</taxon>
        <taxon>Zoopagomycota</taxon>
        <taxon>Entomophthoromycotina</taxon>
        <taxon>Entomophthoromycetes</taxon>
        <taxon>Entomophthorales</taxon>
        <taxon>Ancylistaceae</taxon>
        <taxon>Conidiobolus</taxon>
    </lineage>
</organism>
<sequence>MKPILLSVIQLVFVQAWTINLLVQQGHKKAPARSYLAKIVSNMGGEAQLFCLTEDMNNLSCKQGKAIASSQGGYYIKNLKCSDYKCELVIITESM</sequence>